<dbReference type="Proteomes" id="UP001218218">
    <property type="component" value="Unassembled WGS sequence"/>
</dbReference>
<reference evidence="1" key="1">
    <citation type="submission" date="2023-03" db="EMBL/GenBank/DDBJ databases">
        <title>Massive genome expansion in bonnet fungi (Mycena s.s.) driven by repeated elements and novel gene families across ecological guilds.</title>
        <authorList>
            <consortium name="Lawrence Berkeley National Laboratory"/>
            <person name="Harder C.B."/>
            <person name="Miyauchi S."/>
            <person name="Viragh M."/>
            <person name="Kuo A."/>
            <person name="Thoen E."/>
            <person name="Andreopoulos B."/>
            <person name="Lu D."/>
            <person name="Skrede I."/>
            <person name="Drula E."/>
            <person name="Henrissat B."/>
            <person name="Morin E."/>
            <person name="Kohler A."/>
            <person name="Barry K."/>
            <person name="LaButti K."/>
            <person name="Morin E."/>
            <person name="Salamov A."/>
            <person name="Lipzen A."/>
            <person name="Mereny Z."/>
            <person name="Hegedus B."/>
            <person name="Baldrian P."/>
            <person name="Stursova M."/>
            <person name="Weitz H."/>
            <person name="Taylor A."/>
            <person name="Grigoriev I.V."/>
            <person name="Nagy L.G."/>
            <person name="Martin F."/>
            <person name="Kauserud H."/>
        </authorList>
    </citation>
    <scope>NUCLEOTIDE SEQUENCE</scope>
    <source>
        <strain evidence="1">CBHHK002</strain>
    </source>
</reference>
<gene>
    <name evidence="1" type="ORF">DFH08DRAFT_1090468</name>
</gene>
<protein>
    <recommendedName>
        <fullName evidence="3">F-box domain-containing protein</fullName>
    </recommendedName>
</protein>
<name>A0AAD6YXN1_9AGAR</name>
<dbReference type="AlphaFoldDB" id="A0AAD6YXN1"/>
<organism evidence="1 2">
    <name type="scientific">Mycena albidolilacea</name>
    <dbReference type="NCBI Taxonomy" id="1033008"/>
    <lineage>
        <taxon>Eukaryota</taxon>
        <taxon>Fungi</taxon>
        <taxon>Dikarya</taxon>
        <taxon>Basidiomycota</taxon>
        <taxon>Agaricomycotina</taxon>
        <taxon>Agaricomycetes</taxon>
        <taxon>Agaricomycetidae</taxon>
        <taxon>Agaricales</taxon>
        <taxon>Marasmiineae</taxon>
        <taxon>Mycenaceae</taxon>
        <taxon>Mycena</taxon>
    </lineage>
</organism>
<proteinExistence type="predicted"/>
<dbReference type="EMBL" id="JARIHO010000152">
    <property type="protein sequence ID" value="KAJ7300802.1"/>
    <property type="molecule type" value="Genomic_DNA"/>
</dbReference>
<evidence type="ECO:0008006" key="3">
    <source>
        <dbReference type="Google" id="ProtNLM"/>
    </source>
</evidence>
<accession>A0AAD6YXN1</accession>
<sequence>MAARPGQRNHLAAFPELTIRHLCQFLEDSELYDFCLTCLQMHKPALVTLLSRRNIPNPSDTVEVHLPDTEDTLRALRIALFLPTIRQLSVRFSPGILPWMVSMAPFPPLTSSQLQETTDVLLKEMRHLRRLVKKLKSVGEITFILPGSLEWNLRDMNLERGPGILSVVFPWPDVVSFFQHAVDKHCTSLKVESSRFRSQTSIRPARATRISPSLLLRRIFKPNREVEMTALARWDGVKYRPEPHTTHSESSIRHFHLCTTLLLFPSAAGWTFSILQNSPIVSLHISGLSVSRWDWDVIASKLNDAVPSLRELHLDDREIQPDCLVRMLERFSGLTTLHLGPRMSAYLAYPHLFPPVSRWYVPAFPNLVKLCAPSCYVSLFLMRRNPLPALNVLEMPPIDIHQRARHYHESTYINLPKIIRRLRDLGHVLYPLPVTFSVGWWPDTSGTLSKYIDRSLGLDPELVDRLREITHLVLGEGFDASTIDPQLFCRWLRLFPSLQQVSWGSAGPERVATRRIFPLAREISRACPTVETIVVQGVRHSISATLSSIETAEGSNAVASRFVELPTEVLLLVFNFLCDELFSLSILCRRLHYLALPIFLEKHSIPVPSDTTRLHLGWMASSSAVVHALIVALFIPSIRNLICVFPDYTYAHLLVESMKQFTRLIQRLKAVQTLSLEFGLDFYHAANSTIGFSEERLWQTTYPALRNLLDAVSSKSCTSLKIIGCPVPDFFPGIPPFPPPSISSVTTLSLDIGRGARACSRWIYTALKTSPVTSLKLTVTASDGPDAGDFPLTLSTLSMDGTDAPRSNVLNYLARHPLLKTVTLALDLAMYNHPSDLPTPRLANLVVLTAPISYISHFFEIHDPFPALEHLTMLLDCHNDMRWPFASLIERVRESYAQHPPAITVEIPGVLHVYSLPQTIGFLSSMGGKWMHAARSIFELTVTCGFPWFAETGPGSVAMLNPGFAQLLLSWFTLFKSLRGITLVIGEYESQELDETRTIAALVELAELISRELASIETIRFDQRTLFVR</sequence>
<dbReference type="Gene3D" id="3.80.10.10">
    <property type="entry name" value="Ribonuclease Inhibitor"/>
    <property type="match status" value="1"/>
</dbReference>
<keyword evidence="2" id="KW-1185">Reference proteome</keyword>
<dbReference type="InterPro" id="IPR032675">
    <property type="entry name" value="LRR_dom_sf"/>
</dbReference>
<evidence type="ECO:0000313" key="2">
    <source>
        <dbReference type="Proteomes" id="UP001218218"/>
    </source>
</evidence>
<evidence type="ECO:0000313" key="1">
    <source>
        <dbReference type="EMBL" id="KAJ7300802.1"/>
    </source>
</evidence>
<comment type="caution">
    <text evidence="1">The sequence shown here is derived from an EMBL/GenBank/DDBJ whole genome shotgun (WGS) entry which is preliminary data.</text>
</comment>
<dbReference type="CDD" id="cd09917">
    <property type="entry name" value="F-box_SF"/>
    <property type="match status" value="1"/>
</dbReference>